<dbReference type="PANTHER" id="PTHR24421:SF58">
    <property type="entry name" value="SIGNAL TRANSDUCTION HISTIDINE-PROTEIN KINASE_PHOSPHATASE UHPB"/>
    <property type="match status" value="1"/>
</dbReference>
<evidence type="ECO:0000256" key="3">
    <source>
        <dbReference type="ARBA" id="ARBA00023012"/>
    </source>
</evidence>
<dbReference type="InterPro" id="IPR050482">
    <property type="entry name" value="Sensor_HK_TwoCompSys"/>
</dbReference>
<dbReference type="Pfam" id="PF07730">
    <property type="entry name" value="HisKA_3"/>
    <property type="match status" value="1"/>
</dbReference>
<dbReference type="CDD" id="cd16917">
    <property type="entry name" value="HATPase_UhpB-NarQ-NarX-like"/>
    <property type="match status" value="1"/>
</dbReference>
<dbReference type="GO" id="GO:0046983">
    <property type="term" value="F:protein dimerization activity"/>
    <property type="evidence" value="ECO:0007669"/>
    <property type="project" value="InterPro"/>
</dbReference>
<keyword evidence="4" id="KW-0812">Transmembrane</keyword>
<dbReference type="SMART" id="SM00387">
    <property type="entry name" value="HATPase_c"/>
    <property type="match status" value="1"/>
</dbReference>
<dbReference type="InterPro" id="IPR011712">
    <property type="entry name" value="Sig_transdc_His_kin_sub3_dim/P"/>
</dbReference>
<dbReference type="InterPro" id="IPR036890">
    <property type="entry name" value="HATPase_C_sf"/>
</dbReference>
<dbReference type="Pfam" id="PF02518">
    <property type="entry name" value="HATPase_c"/>
    <property type="match status" value="1"/>
</dbReference>
<proteinExistence type="predicted"/>
<reference evidence="6" key="1">
    <citation type="journal article" date="2014" name="Int. J. Syst. Evol. Microbiol.">
        <title>Complete genome sequence of Corynebacterium casei LMG S-19264T (=DSM 44701T), isolated from a smear-ripened cheese.</title>
        <authorList>
            <consortium name="US DOE Joint Genome Institute (JGI-PGF)"/>
            <person name="Walter F."/>
            <person name="Albersmeier A."/>
            <person name="Kalinowski J."/>
            <person name="Ruckert C."/>
        </authorList>
    </citation>
    <scope>NUCLEOTIDE SEQUENCE</scope>
    <source>
        <strain evidence="6">CGMCC 1.15320</strain>
    </source>
</reference>
<dbReference type="PANTHER" id="PTHR24421">
    <property type="entry name" value="NITRATE/NITRITE SENSOR PROTEIN NARX-RELATED"/>
    <property type="match status" value="1"/>
</dbReference>
<feature type="domain" description="Histidine kinase/HSP90-like ATPase" evidence="5">
    <location>
        <begin position="368"/>
        <end position="465"/>
    </location>
</feature>
<dbReference type="RefSeq" id="WP_188722402.1">
    <property type="nucleotide sequence ID" value="NZ_BMIF01000013.1"/>
</dbReference>
<evidence type="ECO:0000256" key="1">
    <source>
        <dbReference type="ARBA" id="ARBA00022679"/>
    </source>
</evidence>
<dbReference type="Gene3D" id="3.30.565.10">
    <property type="entry name" value="Histidine kinase-like ATPase, C-terminal domain"/>
    <property type="match status" value="1"/>
</dbReference>
<evidence type="ECO:0000259" key="5">
    <source>
        <dbReference type="SMART" id="SM00387"/>
    </source>
</evidence>
<keyword evidence="2 6" id="KW-0418">Kinase</keyword>
<feature type="transmembrane region" description="Helical" evidence="4">
    <location>
        <begin position="195"/>
        <end position="216"/>
    </location>
</feature>
<organism evidence="6 7">
    <name type="scientific">Nitratireductor aestuarii</name>
    <dbReference type="NCBI Taxonomy" id="1735103"/>
    <lineage>
        <taxon>Bacteria</taxon>
        <taxon>Pseudomonadati</taxon>
        <taxon>Pseudomonadota</taxon>
        <taxon>Alphaproteobacteria</taxon>
        <taxon>Hyphomicrobiales</taxon>
        <taxon>Phyllobacteriaceae</taxon>
        <taxon>Nitratireductor</taxon>
    </lineage>
</organism>
<protein>
    <submittedName>
        <fullName evidence="6">Histidine kinase</fullName>
    </submittedName>
</protein>
<evidence type="ECO:0000313" key="7">
    <source>
        <dbReference type="Proteomes" id="UP000636264"/>
    </source>
</evidence>
<evidence type="ECO:0000313" key="6">
    <source>
        <dbReference type="EMBL" id="GGA77950.1"/>
    </source>
</evidence>
<comment type="caution">
    <text evidence="6">The sequence shown here is derived from an EMBL/GenBank/DDBJ whole genome shotgun (WGS) entry which is preliminary data.</text>
</comment>
<dbReference type="AlphaFoldDB" id="A0A916S1N2"/>
<dbReference type="Proteomes" id="UP000636264">
    <property type="component" value="Unassembled WGS sequence"/>
</dbReference>
<sequence length="486" mass="53240">MPHTGRDRGTLFGLSLSMQFMAAAAVVLCVSMAVLGSWVNHQITRSVLATSGSAAVGFLQAFVEPILRELDTHEELPPQVHEKLDALFAEGEPILTSFVTLKLWRADGTVLYVNKPKSLIGKQFASNDVARAASGEVVAEFEDMKSEESAHEQSLGLSLIEVYAPLRDASGNIIAVGEVYENATVLDQQLDVSEFRTWIFVCFTTVVMLAFLYLIVRRGNQLIERQRSALQQRFQETIALARTNQHLRVEADKARLDANAANEELISRIGLDLHDGPIQLLSLLMLRLGRLRRNDMSPDEQAVVTSIQKLTASVIRELRELSAGLVLPEISEIGLVEAIRHAAERHENLTGTTVEVDLGPLPSALSNALKICIYRIIQESLNNSFKHAGGQGQRVSARENKGRILLTISNSGEQIMETVEETGTSVRTKLGMHSIRNRVATFGGELNIKSDEQGTIVSVELPLVAPTPASDPLPISKADQDVSEQV</sequence>
<keyword evidence="7" id="KW-1185">Reference proteome</keyword>
<dbReference type="SUPFAM" id="SSF55874">
    <property type="entry name" value="ATPase domain of HSP90 chaperone/DNA topoisomerase II/histidine kinase"/>
    <property type="match status" value="1"/>
</dbReference>
<keyword evidence="3" id="KW-0902">Two-component regulatory system</keyword>
<gene>
    <name evidence="6" type="ORF">GCM10011385_35110</name>
</gene>
<keyword evidence="1" id="KW-0808">Transferase</keyword>
<dbReference type="InterPro" id="IPR003594">
    <property type="entry name" value="HATPase_dom"/>
</dbReference>
<keyword evidence="4" id="KW-0472">Membrane</keyword>
<evidence type="ECO:0000256" key="2">
    <source>
        <dbReference type="ARBA" id="ARBA00022777"/>
    </source>
</evidence>
<reference evidence="6" key="2">
    <citation type="submission" date="2020-09" db="EMBL/GenBank/DDBJ databases">
        <authorList>
            <person name="Sun Q."/>
            <person name="Zhou Y."/>
        </authorList>
    </citation>
    <scope>NUCLEOTIDE SEQUENCE</scope>
    <source>
        <strain evidence="6">CGMCC 1.15320</strain>
    </source>
</reference>
<dbReference type="EMBL" id="BMIF01000013">
    <property type="protein sequence ID" value="GGA77950.1"/>
    <property type="molecule type" value="Genomic_DNA"/>
</dbReference>
<dbReference type="GO" id="GO:0000155">
    <property type="term" value="F:phosphorelay sensor kinase activity"/>
    <property type="evidence" value="ECO:0007669"/>
    <property type="project" value="InterPro"/>
</dbReference>
<feature type="transmembrane region" description="Helical" evidence="4">
    <location>
        <begin position="20"/>
        <end position="39"/>
    </location>
</feature>
<accession>A0A916S1N2</accession>
<evidence type="ECO:0000256" key="4">
    <source>
        <dbReference type="SAM" id="Phobius"/>
    </source>
</evidence>
<dbReference type="GO" id="GO:0016020">
    <property type="term" value="C:membrane"/>
    <property type="evidence" value="ECO:0007669"/>
    <property type="project" value="InterPro"/>
</dbReference>
<keyword evidence="4" id="KW-1133">Transmembrane helix</keyword>
<name>A0A916S1N2_9HYPH</name>